<evidence type="ECO:0000259" key="4">
    <source>
        <dbReference type="Pfam" id="PF00496"/>
    </source>
</evidence>
<dbReference type="InterPro" id="IPR039424">
    <property type="entry name" value="SBP_5"/>
</dbReference>
<dbReference type="PANTHER" id="PTHR30290">
    <property type="entry name" value="PERIPLASMIC BINDING COMPONENT OF ABC TRANSPORTER"/>
    <property type="match status" value="1"/>
</dbReference>
<dbReference type="PROSITE" id="PS01040">
    <property type="entry name" value="SBP_BACTERIAL_5"/>
    <property type="match status" value="1"/>
</dbReference>
<dbReference type="GO" id="GO:0015833">
    <property type="term" value="P:peptide transport"/>
    <property type="evidence" value="ECO:0007669"/>
    <property type="project" value="TreeGrafter"/>
</dbReference>
<dbReference type="EMBL" id="UINC01093905">
    <property type="protein sequence ID" value="SVC48695.1"/>
    <property type="molecule type" value="Genomic_DNA"/>
</dbReference>
<evidence type="ECO:0000256" key="2">
    <source>
        <dbReference type="ARBA" id="ARBA00022448"/>
    </source>
</evidence>
<dbReference type="InterPro" id="IPR023765">
    <property type="entry name" value="SBP_5_CS"/>
</dbReference>
<organism evidence="5">
    <name type="scientific">marine metagenome</name>
    <dbReference type="NCBI Taxonomy" id="408172"/>
    <lineage>
        <taxon>unclassified sequences</taxon>
        <taxon>metagenomes</taxon>
        <taxon>ecological metagenomes</taxon>
    </lineage>
</organism>
<dbReference type="Gene3D" id="3.40.190.10">
    <property type="entry name" value="Periplasmic binding protein-like II"/>
    <property type="match status" value="1"/>
</dbReference>
<dbReference type="GO" id="GO:1904680">
    <property type="term" value="F:peptide transmembrane transporter activity"/>
    <property type="evidence" value="ECO:0007669"/>
    <property type="project" value="TreeGrafter"/>
</dbReference>
<accession>A0A382MKQ0</accession>
<feature type="domain" description="Solute-binding protein family 5" evidence="4">
    <location>
        <begin position="67"/>
        <end position="234"/>
    </location>
</feature>
<reference evidence="5" key="1">
    <citation type="submission" date="2018-05" db="EMBL/GenBank/DDBJ databases">
        <authorList>
            <person name="Lanie J.A."/>
            <person name="Ng W.-L."/>
            <person name="Kazmierczak K.M."/>
            <person name="Andrzejewski T.M."/>
            <person name="Davidsen T.M."/>
            <person name="Wayne K.J."/>
            <person name="Tettelin H."/>
            <person name="Glass J.I."/>
            <person name="Rusch D."/>
            <person name="Podicherti R."/>
            <person name="Tsui H.-C.T."/>
            <person name="Winkler M.E."/>
        </authorList>
    </citation>
    <scope>NUCLEOTIDE SEQUENCE</scope>
</reference>
<evidence type="ECO:0000256" key="3">
    <source>
        <dbReference type="ARBA" id="ARBA00022729"/>
    </source>
</evidence>
<keyword evidence="3" id="KW-0732">Signal</keyword>
<dbReference type="InterPro" id="IPR000914">
    <property type="entry name" value="SBP_5_dom"/>
</dbReference>
<evidence type="ECO:0000313" key="5">
    <source>
        <dbReference type="EMBL" id="SVC48695.1"/>
    </source>
</evidence>
<sequence>MKRILLAATTALAMVVAGATGVNAKELRWGFQTDTDSLDPHAHAVTFTIGFLGNVYEGLVRRDGDLKIKPALAESWTVSDDATVWRFNLRKGVKFSNGNDFTADDVLFSYKRMSDKDAQMKIALASIKEARKVGDHTVEFITHAPNPILTGRMNGFFIMDKEWSEANGATKVTVMAGDTQKVSPAGQTAMGTGPFAITERTAQVKTTLVPNKSWWGKASHNLTKVTMTPVKQDAT</sequence>
<name>A0A382MKQ0_9ZZZZ</name>
<dbReference type="Pfam" id="PF00496">
    <property type="entry name" value="SBP_bac_5"/>
    <property type="match status" value="1"/>
</dbReference>
<evidence type="ECO:0000256" key="1">
    <source>
        <dbReference type="ARBA" id="ARBA00005695"/>
    </source>
</evidence>
<dbReference type="PANTHER" id="PTHR30290:SF9">
    <property type="entry name" value="OLIGOPEPTIDE-BINDING PROTEIN APPA"/>
    <property type="match status" value="1"/>
</dbReference>
<protein>
    <recommendedName>
        <fullName evidence="4">Solute-binding protein family 5 domain-containing protein</fullName>
    </recommendedName>
</protein>
<keyword evidence="2" id="KW-0813">Transport</keyword>
<proteinExistence type="inferred from homology"/>
<gene>
    <name evidence="5" type="ORF">METZ01_LOCUS301549</name>
</gene>
<dbReference type="AlphaFoldDB" id="A0A382MKQ0"/>
<dbReference type="SUPFAM" id="SSF53850">
    <property type="entry name" value="Periplasmic binding protein-like II"/>
    <property type="match status" value="1"/>
</dbReference>
<comment type="similarity">
    <text evidence="1">Belongs to the bacterial solute-binding protein 5 family.</text>
</comment>
<feature type="non-terminal residue" evidence="5">
    <location>
        <position position="235"/>
    </location>
</feature>